<evidence type="ECO:0000256" key="1">
    <source>
        <dbReference type="ARBA" id="ARBA00006226"/>
    </source>
</evidence>
<evidence type="ECO:0000256" key="2">
    <source>
        <dbReference type="ARBA" id="ARBA00022649"/>
    </source>
</evidence>
<evidence type="ECO:0000313" key="4">
    <source>
        <dbReference type="Proteomes" id="UP000467385"/>
    </source>
</evidence>
<dbReference type="SUPFAM" id="SSF143011">
    <property type="entry name" value="RelE-like"/>
    <property type="match status" value="1"/>
</dbReference>
<name>A0A1X1T3G2_9MYCO</name>
<dbReference type="Pfam" id="PF05016">
    <property type="entry name" value="ParE_toxin"/>
    <property type="match status" value="1"/>
</dbReference>
<comment type="similarity">
    <text evidence="1">Belongs to the RelE toxin family.</text>
</comment>
<accession>A0A1X1T3G2</accession>
<dbReference type="Gene3D" id="3.30.2310.20">
    <property type="entry name" value="RelE-like"/>
    <property type="match status" value="1"/>
</dbReference>
<sequence>MSWTVGLASTARRDIDKLPPRLVSAVVEFIFGALARDPRRVGTPLRGDFEGQWSARRGDYRVLYMLDDHRGQIVVTRVGHRSQVYRPR</sequence>
<proteinExistence type="inferred from homology"/>
<dbReference type="EMBL" id="AP022613">
    <property type="protein sequence ID" value="BBZ40907.1"/>
    <property type="molecule type" value="Genomic_DNA"/>
</dbReference>
<dbReference type="AlphaFoldDB" id="A0A1X1T3G2"/>
<gene>
    <name evidence="3" type="ORF">MCNS_39700</name>
</gene>
<dbReference type="PANTHER" id="PTHR35601:SF1">
    <property type="entry name" value="TOXIN RELE"/>
    <property type="match status" value="1"/>
</dbReference>
<organism evidence="3 4">
    <name type="scientific">Mycobacterium conspicuum</name>
    <dbReference type="NCBI Taxonomy" id="44010"/>
    <lineage>
        <taxon>Bacteria</taxon>
        <taxon>Bacillati</taxon>
        <taxon>Actinomycetota</taxon>
        <taxon>Actinomycetes</taxon>
        <taxon>Mycobacteriales</taxon>
        <taxon>Mycobacteriaceae</taxon>
        <taxon>Mycobacterium</taxon>
    </lineage>
</organism>
<keyword evidence="4" id="KW-1185">Reference proteome</keyword>
<protein>
    <submittedName>
        <fullName evidence="3">Toxin RelE</fullName>
    </submittedName>
</protein>
<reference evidence="3 4" key="1">
    <citation type="journal article" date="2019" name="Emerg. Microbes Infect.">
        <title>Comprehensive subspecies identification of 175 nontuberculous mycobacteria species based on 7547 genomic profiles.</title>
        <authorList>
            <person name="Matsumoto Y."/>
            <person name="Kinjo T."/>
            <person name="Motooka D."/>
            <person name="Nabeya D."/>
            <person name="Jung N."/>
            <person name="Uechi K."/>
            <person name="Horii T."/>
            <person name="Iida T."/>
            <person name="Fujita J."/>
            <person name="Nakamura S."/>
        </authorList>
    </citation>
    <scope>NUCLEOTIDE SEQUENCE [LARGE SCALE GENOMIC DNA]</scope>
    <source>
        <strain evidence="3 4">JCM 14738</strain>
    </source>
</reference>
<dbReference type="STRING" id="44010.AWC00_19320"/>
<dbReference type="Proteomes" id="UP000467385">
    <property type="component" value="Chromosome"/>
</dbReference>
<evidence type="ECO:0000313" key="3">
    <source>
        <dbReference type="EMBL" id="BBZ40907.1"/>
    </source>
</evidence>
<keyword evidence="2" id="KW-1277">Toxin-antitoxin system</keyword>
<dbReference type="OrthoDB" id="5326046at2"/>
<dbReference type="RefSeq" id="WP_085234352.1">
    <property type="nucleotide sequence ID" value="NZ_AP022613.1"/>
</dbReference>
<dbReference type="InterPro" id="IPR007712">
    <property type="entry name" value="RelE/ParE_toxin"/>
</dbReference>
<dbReference type="InterPro" id="IPR035093">
    <property type="entry name" value="RelE/ParE_toxin_dom_sf"/>
</dbReference>
<dbReference type="PANTHER" id="PTHR35601">
    <property type="entry name" value="TOXIN RELE"/>
    <property type="match status" value="1"/>
</dbReference>